<feature type="coiled-coil region" evidence="1">
    <location>
        <begin position="2529"/>
        <end position="2560"/>
    </location>
</feature>
<accession>A0A1D3JCB4</accession>
<evidence type="ECO:0000313" key="5">
    <source>
        <dbReference type="EMBL" id="SBT83294.1"/>
    </source>
</evidence>
<evidence type="ECO:0000256" key="2">
    <source>
        <dbReference type="SAM" id="MobiDB-lite"/>
    </source>
</evidence>
<keyword evidence="3" id="KW-1133">Transmembrane helix</keyword>
<feature type="coiled-coil region" evidence="1">
    <location>
        <begin position="1989"/>
        <end position="2016"/>
    </location>
</feature>
<feature type="coiled-coil region" evidence="1">
    <location>
        <begin position="923"/>
        <end position="981"/>
    </location>
</feature>
<evidence type="ECO:0000256" key="1">
    <source>
        <dbReference type="SAM" id="Coils"/>
    </source>
</evidence>
<feature type="coiled-coil region" evidence="1">
    <location>
        <begin position="1058"/>
        <end position="1089"/>
    </location>
</feature>
<dbReference type="EMBL" id="FLRI01000077">
    <property type="protein sequence ID" value="SBT83294.1"/>
    <property type="molecule type" value="Genomic_DNA"/>
</dbReference>
<protein>
    <submittedName>
        <fullName evidence="5">Reticulocyte binding protein 2b, putative</fullName>
    </submittedName>
</protein>
<reference evidence="5 6" key="1">
    <citation type="submission" date="2016-06" db="EMBL/GenBank/DDBJ databases">
        <authorList>
            <consortium name="Pathogen Informatics"/>
        </authorList>
    </citation>
    <scope>NUCLEOTIDE SEQUENCE [LARGE SCALE GENOMIC DNA]</scope>
    <source>
        <strain evidence="5">PocGH01</strain>
    </source>
</reference>
<dbReference type="OrthoDB" id="386780at2759"/>
<dbReference type="VEuPathDB" id="PlasmoDB:PocGH01_00023900"/>
<sequence>MEKKLLLALFSNLILIFYGKERNKCKSKKIRKGLKLLPFFYDVKENNRIEHINEGNIMSNDSSYSNEREHINKSNNTMSHYDDQKKNLSNNKSFVSLQDAKSTRKLPHHSYIRENSLYVYKRDNNKWEDQNDHMNTVASAFIQKGNTSSLTQKTIDYIEVTADNGYIISPTQPHYAYKYYFTAIKNYITYEKYAYEKYEALYNSEVVPLFNRIHTDHSACNEEKTNMINLLNKLMDPEKHNTNLNQYISQHEEYRAKIDRFEDCLEKNHKNYMYSIEKIDKEMLNFLQLLRCTTDCDTVTYDVIVELNMENIQQIPYDWYYNFIYSFKAPFSSGVDMMENIENELGKSVTIETIKFLQKEIIYIIERFDEHLEKYYSAVDKIIEYSKEKVPDRVIKSDLIESYINLAYFQSNIKFSGDKLKLFEEEIKSKLIVLLNIFRKIAKELEEKVNLLFNSQYSLPNSDSVVSDSEAVLKLGETLYKDNSNLIEDLAQHNDYEISNVKTIYEEQMSELNDALGKVKELIASIKTIHKANESAKKEVENKMKQKSDENHSQERVSELLEIVGILKSYTDTAQDNLKKIEQNHKESKDLKIKIEKLISSVKKLRENLERLIEIKKHNGSVMKEINGQMEYIIKNTDSIKKIIYIKKEIDKNIVQTDEFTSVTPFNMVQFTKKMNQICHRVRSIITNFYVGDLEKLVNNVSVLELKHKKLISKKCTKDEMDNFLRETKEKYTKIANIKCTNIPGILTNLQTELENLLKIKDNIIGEVFQKINTEISKSIDALQKEYNHLTDNMRNYKEEKKILEEYKDNLASRKDKFLDTLHENDDEISERKNSYIEFLKHRDSILNRGSIIFREIITLKENLGHFRNTLLPLYSRANKKLELQNRKIYPQIDTLVHNFNDENLHIEVGNCEKEFKRDDVIINNLINDIENSNNNINAIKTLNASVKIYKTNKKSLEKLKKNKDDLIEKVNKHLEEVKANKLIDSNEKTKFEDALNKELDNINIELVDTTMEKLKTQIEDILKYCTSSKENIMKHEGTQFEVLEKKKLDWSNIEGGITKLNARYQVINKTIEDLVNDQQREITNLMNDLITDKENEIYANIRKHIIALGQMKIILNSFDFKKKIKSDKNDLIQGKIRSLRGKIESTLRKINEKSCKLNGIKEGLDEHISKEGQKKRKSLQFSEEKHNMEKLYDIIQNTFKEINSVEETESILVSVKNTELEYEKLLIYDTMEQINDEKEKAKVLMADIDLSVESIEEFSRNLLDESKMNTTDFNYKKYYNEGKVNSIKIYQTVQDIKAQSEKTENIKKLDELKNIKEYINASMEDVVKEYNAMQEALTEINNVKKILVSNNSKKIINDIVKNAINAKFYITQAINEIKKSDSLIKEIEGELAKSREYNSKILASTDNEEITVHVNKIKRFKEEFTKKKREINTRLNIAEEYKTKTSLETHNVNRGKIKADILQKKKGNDESSLSDIDIGKVNKYTIQCAEYSKDIVHIEQKSKEYKNLLIKYEADISTILKESKILEMKTKSEKRKNDVAEIFFNVEKKHSEIHNELKLSLAKLKKMSNEPNDGDMEDNFYNTKSRVSDVSIQYNLERMKNIISAINNIEQDIDKIFSTANDSMNSIQKIHYITKENPLGEVENKESKYNEHLSNINKQNQLIQEKRNKVDEINSTIEDISNKLEKHKQNYEIEILGKINEIADEKKAYINQTKDELAETMKTFISLFNGLDLKEYNFGKYIEDYKSRINEIYSEFKALHKLIGNKMEEVSRKRVDYSKAKKLREEAKEEITKLKNKEDEAKKYLLDVKKKESFRLIYHLKERIRKLNEACKEEYSKTCQDHTEIKRIIQNIKNLGSESSSSEKLKDAVNKNNDVQNTSYYSFKNEAQNILDHIVKSANFLGIKVVAELLPSRLNAESRIKETVELNFESQVNVKLETQHVSENKKEMEVYSNMLDAYQNFIQILKYADGINKIQTESESLVKEGNRVINKTESINELKEKLESTKNKKNLVSSKIDDTINKFSHLKNIKCDNVNCDDILEKSKCIKLRELATTFNQKKHTLDESKLKKIKINFDDYLKSLGKLEIEIKNLQENDIIKERIHNIIFGIDQIEQNIKVVENDIAQINASIDEVLKNGYEWEAFRYISIKDKLKTQIDSVLININAIKEKAQEHLEYVKNNYSYVVKEVGTLNKQFGIKSISDYALTNVQEANENSTELTTTIKETERIINSIHKEFIEVNEEVEISTLKNSSEKLKYLYSELNTKKNTINDIYKKIRLTILKEIKATSDKYNDIIKVFNNVVENQKERLIANHYHVEDFKKEIKSKENELIQTDRTFTLELTKNVHDIYDIIKMNIHKLQRLNEESNREDKKLRVYSEIITHLINRNKNTLNDINEFEKKEKVKNENVQIVNEENSNIEKTKRVIKNLEGELKKLLERIKENEYLIKDNSDVNFISEVIKNVDNIKGKILKRSSGRTKLFQIENNFNDINNIFSEIKTDYDISKFIDEISKKIDVEVRTVKDQKNKDIIIEAKKNITNYNEKIKSKLSKFKSVLEKIKEKKKDMDNLYIILSPNNDIDIFNSAKKFVDNTDDITEKLYTNINKLADFKNNIDDQIKQLADKLNEILNISVIDNLSDYQQILLTKYEEKTQEKTNDTEHTNYKKENRSQSKSTNEKYRLAGGIIIAFTICSGIALAIFNNKDEKEEDINTFHEGYEGIENPNLQDKEEIIEICFDESYDNS</sequence>
<keyword evidence="1" id="KW-0175">Coiled coil</keyword>
<evidence type="ECO:0000256" key="3">
    <source>
        <dbReference type="SAM" id="Phobius"/>
    </source>
</evidence>
<gene>
    <name evidence="5" type="primary">PocGH01_00023900</name>
    <name evidence="5" type="ORF">POCGH01_00023900</name>
</gene>
<keyword evidence="3" id="KW-0812">Transmembrane</keyword>
<evidence type="ECO:0000256" key="4">
    <source>
        <dbReference type="SAM" id="SignalP"/>
    </source>
</evidence>
<dbReference type="Proteomes" id="UP000242942">
    <property type="component" value="Unassembled WGS sequence"/>
</dbReference>
<name>A0A1D3JCB4_PLAOA</name>
<keyword evidence="6" id="KW-1185">Reference proteome</keyword>
<feature type="coiled-coil region" evidence="1">
    <location>
        <begin position="526"/>
        <end position="615"/>
    </location>
</feature>
<feature type="region of interest" description="Disordered" evidence="2">
    <location>
        <begin position="2649"/>
        <end position="2672"/>
    </location>
</feature>
<feature type="coiled-coil region" evidence="1">
    <location>
        <begin position="747"/>
        <end position="817"/>
    </location>
</feature>
<feature type="signal peptide" evidence="4">
    <location>
        <begin position="1"/>
        <end position="21"/>
    </location>
</feature>
<evidence type="ECO:0000313" key="6">
    <source>
        <dbReference type="Proteomes" id="UP000242942"/>
    </source>
</evidence>
<dbReference type="VEuPathDB" id="PlasmoDB:POWCR01_000182900"/>
<keyword evidence="3" id="KW-0472">Membrane</keyword>
<feature type="coiled-coil region" evidence="1">
    <location>
        <begin position="1771"/>
        <end position="1805"/>
    </location>
</feature>
<feature type="coiled-coil region" evidence="1">
    <location>
        <begin position="2316"/>
        <end position="2445"/>
    </location>
</feature>
<feature type="transmembrane region" description="Helical" evidence="3">
    <location>
        <begin position="2676"/>
        <end position="2697"/>
    </location>
</feature>
<feature type="coiled-coil region" evidence="1">
    <location>
        <begin position="2075"/>
        <end position="2169"/>
    </location>
</feature>
<keyword evidence="4" id="KW-0732">Signal</keyword>
<feature type="chain" id="PRO_5008915681" evidence="4">
    <location>
        <begin position="22"/>
        <end position="2740"/>
    </location>
</feature>
<proteinExistence type="predicted"/>
<organism evidence="5 6">
    <name type="scientific">Plasmodium ovale</name>
    <name type="common">malaria parasite P. ovale</name>
    <dbReference type="NCBI Taxonomy" id="36330"/>
    <lineage>
        <taxon>Eukaryota</taxon>
        <taxon>Sar</taxon>
        <taxon>Alveolata</taxon>
        <taxon>Apicomplexa</taxon>
        <taxon>Aconoidasida</taxon>
        <taxon>Haemosporida</taxon>
        <taxon>Plasmodiidae</taxon>
        <taxon>Plasmodium</taxon>
        <taxon>Plasmodium (Plasmodium)</taxon>
    </lineage>
</organism>
<feature type="coiled-coil region" evidence="1">
    <location>
        <begin position="1643"/>
        <end position="1691"/>
    </location>
</feature>